<dbReference type="Proteomes" id="UP000636004">
    <property type="component" value="Unassembled WGS sequence"/>
</dbReference>
<dbReference type="PANTHER" id="PTHR43335:SF2">
    <property type="entry name" value="ABC TRANSPORTER, ATP-BINDING PROTEIN"/>
    <property type="match status" value="1"/>
</dbReference>
<sequence>MIISGVNLSKSYKTVKALQGVSIDCSAGEILGIVGANGSGKSTLFKILLGVMKPDTGTVTINSNSVKPVGGIIEKPALYEYLNAYENLRVFASIQGLSADKAFLTKSLINVGLPINRKDPVKNFSMGMKQRLGIAIALLNNPDCLILDEPFSGLDPMGIASLKTLITTLAEKERLAVLMSSHILDELNKICHRLAVIKNGKVIKTGTTAEIIYQSTKNYAIAGTNLDESTILKSYNASFRDNLAIVKISSENISELIQKLGEENIKITSFAPEISMNELFEN</sequence>
<dbReference type="GO" id="GO:0016887">
    <property type="term" value="F:ATP hydrolysis activity"/>
    <property type="evidence" value="ECO:0007669"/>
    <property type="project" value="InterPro"/>
</dbReference>
<dbReference type="GO" id="GO:0005524">
    <property type="term" value="F:ATP binding"/>
    <property type="evidence" value="ECO:0007669"/>
    <property type="project" value="UniProtKB-KW"/>
</dbReference>
<proteinExistence type="inferred from homology"/>
<keyword evidence="2" id="KW-0813">Transport</keyword>
<keyword evidence="3" id="KW-0547">Nucleotide-binding</keyword>
<evidence type="ECO:0000259" key="5">
    <source>
        <dbReference type="PROSITE" id="PS50893"/>
    </source>
</evidence>
<dbReference type="SUPFAM" id="SSF52540">
    <property type="entry name" value="P-loop containing nucleoside triphosphate hydrolases"/>
    <property type="match status" value="1"/>
</dbReference>
<dbReference type="PROSITE" id="PS50893">
    <property type="entry name" value="ABC_TRANSPORTER_2"/>
    <property type="match status" value="1"/>
</dbReference>
<dbReference type="Pfam" id="PF00005">
    <property type="entry name" value="ABC_tran"/>
    <property type="match status" value="1"/>
</dbReference>
<name>A0A918QYI9_9FLAO</name>
<protein>
    <submittedName>
        <fullName evidence="6">ABC transporter ATP-binding protein YdbJ</fullName>
    </submittedName>
</protein>
<evidence type="ECO:0000313" key="6">
    <source>
        <dbReference type="EMBL" id="GGZ74581.1"/>
    </source>
</evidence>
<dbReference type="InterPro" id="IPR003593">
    <property type="entry name" value="AAA+_ATPase"/>
</dbReference>
<keyword evidence="7" id="KW-1185">Reference proteome</keyword>
<comment type="caution">
    <text evidence="6">The sequence shown here is derived from an EMBL/GenBank/DDBJ whole genome shotgun (WGS) entry which is preliminary data.</text>
</comment>
<dbReference type="InterPro" id="IPR027417">
    <property type="entry name" value="P-loop_NTPase"/>
</dbReference>
<organism evidence="6 7">
    <name type="scientific">Algibacter mikhailovii</name>
    <dbReference type="NCBI Taxonomy" id="425498"/>
    <lineage>
        <taxon>Bacteria</taxon>
        <taxon>Pseudomonadati</taxon>
        <taxon>Bacteroidota</taxon>
        <taxon>Flavobacteriia</taxon>
        <taxon>Flavobacteriales</taxon>
        <taxon>Flavobacteriaceae</taxon>
        <taxon>Algibacter</taxon>
    </lineage>
</organism>
<dbReference type="InterPro" id="IPR003439">
    <property type="entry name" value="ABC_transporter-like_ATP-bd"/>
</dbReference>
<dbReference type="EMBL" id="BMWZ01000002">
    <property type="protein sequence ID" value="GGZ74581.1"/>
    <property type="molecule type" value="Genomic_DNA"/>
</dbReference>
<dbReference type="Gene3D" id="3.40.50.300">
    <property type="entry name" value="P-loop containing nucleotide triphosphate hydrolases"/>
    <property type="match status" value="1"/>
</dbReference>
<evidence type="ECO:0000256" key="1">
    <source>
        <dbReference type="ARBA" id="ARBA00005417"/>
    </source>
</evidence>
<comment type="similarity">
    <text evidence="1">Belongs to the ABC transporter superfamily.</text>
</comment>
<reference evidence="6" key="2">
    <citation type="submission" date="2020-09" db="EMBL/GenBank/DDBJ databases">
        <authorList>
            <person name="Sun Q."/>
            <person name="Kim S."/>
        </authorList>
    </citation>
    <scope>NUCLEOTIDE SEQUENCE</scope>
    <source>
        <strain evidence="6">KCTC 12710</strain>
    </source>
</reference>
<feature type="domain" description="ABC transporter" evidence="5">
    <location>
        <begin position="3"/>
        <end position="224"/>
    </location>
</feature>
<dbReference type="AlphaFoldDB" id="A0A918QYI9"/>
<evidence type="ECO:0000256" key="3">
    <source>
        <dbReference type="ARBA" id="ARBA00022741"/>
    </source>
</evidence>
<dbReference type="SMART" id="SM00382">
    <property type="entry name" value="AAA"/>
    <property type="match status" value="1"/>
</dbReference>
<accession>A0A918QYI9</accession>
<gene>
    <name evidence="6" type="primary">ydbJ</name>
    <name evidence="6" type="ORF">GCM10007028_09880</name>
</gene>
<reference evidence="6" key="1">
    <citation type="journal article" date="2014" name="Int. J. Syst. Evol. Microbiol.">
        <title>Complete genome sequence of Corynebacterium casei LMG S-19264T (=DSM 44701T), isolated from a smear-ripened cheese.</title>
        <authorList>
            <consortium name="US DOE Joint Genome Institute (JGI-PGF)"/>
            <person name="Walter F."/>
            <person name="Albersmeier A."/>
            <person name="Kalinowski J."/>
            <person name="Ruckert C."/>
        </authorList>
    </citation>
    <scope>NUCLEOTIDE SEQUENCE</scope>
    <source>
        <strain evidence="6">KCTC 12710</strain>
    </source>
</reference>
<keyword evidence="4 6" id="KW-0067">ATP-binding</keyword>
<dbReference type="PANTHER" id="PTHR43335">
    <property type="entry name" value="ABC TRANSPORTER, ATP-BINDING PROTEIN"/>
    <property type="match status" value="1"/>
</dbReference>
<evidence type="ECO:0000256" key="2">
    <source>
        <dbReference type="ARBA" id="ARBA00022448"/>
    </source>
</evidence>
<evidence type="ECO:0000313" key="7">
    <source>
        <dbReference type="Proteomes" id="UP000636004"/>
    </source>
</evidence>
<dbReference type="RefSeq" id="WP_189359665.1">
    <property type="nucleotide sequence ID" value="NZ_BMWZ01000002.1"/>
</dbReference>
<evidence type="ECO:0000256" key="4">
    <source>
        <dbReference type="ARBA" id="ARBA00022840"/>
    </source>
</evidence>